<dbReference type="InterPro" id="IPR012341">
    <property type="entry name" value="6hp_glycosidase-like_sf"/>
</dbReference>
<dbReference type="WBParaSite" id="maker-unitig_20820-snap-gene-0.2-mRNA-1">
    <property type="protein sequence ID" value="maker-unitig_20820-snap-gene-0.2-mRNA-1"/>
    <property type="gene ID" value="maker-unitig_20820-snap-gene-0.2"/>
</dbReference>
<dbReference type="InterPro" id="IPR036026">
    <property type="entry name" value="Seven-hairpin_glycosidases"/>
</dbReference>
<dbReference type="GO" id="GO:0005975">
    <property type="term" value="P:carbohydrate metabolic process"/>
    <property type="evidence" value="ECO:0007669"/>
    <property type="project" value="InterPro"/>
</dbReference>
<reference evidence="7" key="1">
    <citation type="submission" date="2016-11" db="UniProtKB">
        <authorList>
            <consortium name="WormBaseParasite"/>
        </authorList>
    </citation>
    <scope>IDENTIFICATION</scope>
</reference>
<evidence type="ECO:0000313" key="6">
    <source>
        <dbReference type="Proteomes" id="UP000095280"/>
    </source>
</evidence>
<proteinExistence type="inferred from homology"/>
<dbReference type="GO" id="GO:0004571">
    <property type="term" value="F:mannosyl-oligosaccharide 1,2-alpha-mannosidase activity"/>
    <property type="evidence" value="ECO:0007669"/>
    <property type="project" value="InterPro"/>
</dbReference>
<evidence type="ECO:0000256" key="4">
    <source>
        <dbReference type="ARBA" id="ARBA00023180"/>
    </source>
</evidence>
<keyword evidence="5" id="KW-0378">Hydrolase</keyword>
<dbReference type="Pfam" id="PF01532">
    <property type="entry name" value="Glyco_hydro_47"/>
    <property type="match status" value="2"/>
</dbReference>
<dbReference type="InterPro" id="IPR001382">
    <property type="entry name" value="Glyco_hydro_47"/>
</dbReference>
<accession>A0A1I8F5N3</accession>
<keyword evidence="5" id="KW-0326">Glycosidase</keyword>
<comment type="subcellular location">
    <subcellularLocation>
        <location evidence="1">Endoplasmic reticulum</location>
    </subcellularLocation>
</comment>
<dbReference type="PRINTS" id="PR00747">
    <property type="entry name" value="GLYHDRLASE47"/>
</dbReference>
<dbReference type="AlphaFoldDB" id="A0A1I8F5N3"/>
<keyword evidence="6" id="KW-1185">Reference proteome</keyword>
<evidence type="ECO:0000256" key="2">
    <source>
        <dbReference type="ARBA" id="ARBA00007658"/>
    </source>
</evidence>
<comment type="similarity">
    <text evidence="2 5">Belongs to the glycosyl hydrolase 47 family.</text>
</comment>
<dbReference type="PANTHER" id="PTHR45679">
    <property type="entry name" value="ER DEGRADATION-ENHANCING ALPHA-MANNOSIDASE-LIKE PROTEIN 2"/>
    <property type="match status" value="1"/>
</dbReference>
<evidence type="ECO:0000256" key="5">
    <source>
        <dbReference type="RuleBase" id="RU361193"/>
    </source>
</evidence>
<keyword evidence="4" id="KW-0325">Glycoprotein</keyword>
<dbReference type="GO" id="GO:1904380">
    <property type="term" value="P:endoplasmic reticulum mannose trimming"/>
    <property type="evidence" value="ECO:0007669"/>
    <property type="project" value="InterPro"/>
</dbReference>
<dbReference type="GO" id="GO:0005509">
    <property type="term" value="F:calcium ion binding"/>
    <property type="evidence" value="ECO:0007669"/>
    <property type="project" value="InterPro"/>
</dbReference>
<dbReference type="SUPFAM" id="SSF48225">
    <property type="entry name" value="Seven-hairpin glycosidases"/>
    <property type="match status" value="1"/>
</dbReference>
<evidence type="ECO:0000256" key="1">
    <source>
        <dbReference type="ARBA" id="ARBA00004240"/>
    </source>
</evidence>
<name>A0A1I8F5N3_9PLAT</name>
<dbReference type="Gene3D" id="1.50.10.10">
    <property type="match status" value="2"/>
</dbReference>
<keyword evidence="3" id="KW-0256">Endoplasmic reticulum</keyword>
<evidence type="ECO:0000256" key="3">
    <source>
        <dbReference type="ARBA" id="ARBA00022824"/>
    </source>
</evidence>
<dbReference type="InterPro" id="IPR044674">
    <property type="entry name" value="EDEM1/2/3"/>
</dbReference>
<dbReference type="Proteomes" id="UP000095280">
    <property type="component" value="Unplaced"/>
</dbReference>
<organism evidence="6 7">
    <name type="scientific">Macrostomum lignano</name>
    <dbReference type="NCBI Taxonomy" id="282301"/>
    <lineage>
        <taxon>Eukaryota</taxon>
        <taxon>Metazoa</taxon>
        <taxon>Spiralia</taxon>
        <taxon>Lophotrochozoa</taxon>
        <taxon>Platyhelminthes</taxon>
        <taxon>Rhabditophora</taxon>
        <taxon>Macrostomorpha</taxon>
        <taxon>Macrostomida</taxon>
        <taxon>Macrostomidae</taxon>
        <taxon>Macrostomum</taxon>
    </lineage>
</organism>
<dbReference type="EC" id="3.2.1.-" evidence="5"/>
<evidence type="ECO:0000313" key="7">
    <source>
        <dbReference type="WBParaSite" id="maker-unitig_20820-snap-gene-0.2-mRNA-1"/>
    </source>
</evidence>
<dbReference type="GO" id="GO:0044322">
    <property type="term" value="C:endoplasmic reticulum quality control compartment"/>
    <property type="evidence" value="ECO:0007669"/>
    <property type="project" value="GOC"/>
</dbReference>
<protein>
    <recommendedName>
        <fullName evidence="5">alpha-1,2-Mannosidase</fullName>
        <ecNumber evidence="5">3.2.1.-</ecNumber>
    </recommendedName>
</protein>
<dbReference type="GO" id="GO:0016020">
    <property type="term" value="C:membrane"/>
    <property type="evidence" value="ECO:0007669"/>
    <property type="project" value="InterPro"/>
</dbReference>
<dbReference type="PANTHER" id="PTHR45679:SF2">
    <property type="entry name" value="ER DEGRADATION-ENHANCING ALPHA-MANNOSIDASE-LIKE PROTEIN 3"/>
    <property type="match status" value="1"/>
</dbReference>
<sequence length="333" mass="37129">MFQHAYDNYMTHAYPGGRELMPVSCRGRYPAALNRPEATSTTALANYSLTLIDSLDTLLLLNEPEQFEYAVRLVVDNVRFNTLTWSCPCSRPTSGLLAACLAVTWGSLVLKHRFGRMSWYSDQLLFARNQHQDTCTACAGSMLLEFAALSRFSGNPRVRTPRQTRFGTLCGASEICTPTWLAPLLTFTTETGSGRRAESGLAIDSYYEYLFKAYVLLGEEVYLQTRFSKHSERVQNYLQLCRPPLHPTWSSAYNFMPGSVQRPTFTFTGLITHSSGLSSSESTVVLSIQSPRGDPHLPVRSTRGLSGGYAAISDVRTMEKSDQLDSFVLAETF</sequence>